<name>E9HZB7_DAPPU</name>
<evidence type="ECO:0000313" key="2">
    <source>
        <dbReference type="EMBL" id="EFX62913.1"/>
    </source>
</evidence>
<proteinExistence type="predicted"/>
<reference evidence="2 3" key="1">
    <citation type="journal article" date="2011" name="Science">
        <title>The ecoresponsive genome of Daphnia pulex.</title>
        <authorList>
            <person name="Colbourne J.K."/>
            <person name="Pfrender M.E."/>
            <person name="Gilbert D."/>
            <person name="Thomas W.K."/>
            <person name="Tucker A."/>
            <person name="Oakley T.H."/>
            <person name="Tokishita S."/>
            <person name="Aerts A."/>
            <person name="Arnold G.J."/>
            <person name="Basu M.K."/>
            <person name="Bauer D.J."/>
            <person name="Caceres C.E."/>
            <person name="Carmel L."/>
            <person name="Casola C."/>
            <person name="Choi J.H."/>
            <person name="Detter J.C."/>
            <person name="Dong Q."/>
            <person name="Dusheyko S."/>
            <person name="Eads B.D."/>
            <person name="Frohlich T."/>
            <person name="Geiler-Samerotte K.A."/>
            <person name="Gerlach D."/>
            <person name="Hatcher P."/>
            <person name="Jogdeo S."/>
            <person name="Krijgsveld J."/>
            <person name="Kriventseva E.V."/>
            <person name="Kultz D."/>
            <person name="Laforsch C."/>
            <person name="Lindquist E."/>
            <person name="Lopez J."/>
            <person name="Manak J.R."/>
            <person name="Muller J."/>
            <person name="Pangilinan J."/>
            <person name="Patwardhan R.P."/>
            <person name="Pitluck S."/>
            <person name="Pritham E.J."/>
            <person name="Rechtsteiner A."/>
            <person name="Rho M."/>
            <person name="Rogozin I.B."/>
            <person name="Sakarya O."/>
            <person name="Salamov A."/>
            <person name="Schaack S."/>
            <person name="Shapiro H."/>
            <person name="Shiga Y."/>
            <person name="Skalitzky C."/>
            <person name="Smith Z."/>
            <person name="Souvorov A."/>
            <person name="Sung W."/>
            <person name="Tang Z."/>
            <person name="Tsuchiya D."/>
            <person name="Tu H."/>
            <person name="Vos H."/>
            <person name="Wang M."/>
            <person name="Wolf Y.I."/>
            <person name="Yamagata H."/>
            <person name="Yamada T."/>
            <person name="Ye Y."/>
            <person name="Shaw J.R."/>
            <person name="Andrews J."/>
            <person name="Crease T.J."/>
            <person name="Tang H."/>
            <person name="Lucas S.M."/>
            <person name="Robertson H.M."/>
            <person name="Bork P."/>
            <person name="Koonin E.V."/>
            <person name="Zdobnov E.M."/>
            <person name="Grigoriev I.V."/>
            <person name="Lynch M."/>
            <person name="Boore J.L."/>
        </authorList>
    </citation>
    <scope>NUCLEOTIDE SEQUENCE [LARGE SCALE GENOMIC DNA]</scope>
</reference>
<protein>
    <submittedName>
        <fullName evidence="2">Uncharacterized protein</fullName>
    </submittedName>
</protein>
<accession>E9HZB7</accession>
<gene>
    <name evidence="2" type="ORF">DAPPUDRAFT_269424</name>
</gene>
<dbReference type="InParanoid" id="E9HZB7"/>
<sequence length="101" mass="11096">MMLQNCQDHIPATSDPNTIIDTQPVIAIPELVDDPVQQHTPDINSIGENAFNFVDGARPDASEPYSFADTTEEDNFSSDADSYQAFDDDDGEEAINVQTFV</sequence>
<dbReference type="AlphaFoldDB" id="E9HZB7"/>
<keyword evidence="3" id="KW-1185">Reference proteome</keyword>
<evidence type="ECO:0000313" key="3">
    <source>
        <dbReference type="Proteomes" id="UP000000305"/>
    </source>
</evidence>
<organism evidence="2 3">
    <name type="scientific">Daphnia pulex</name>
    <name type="common">Water flea</name>
    <dbReference type="NCBI Taxonomy" id="6669"/>
    <lineage>
        <taxon>Eukaryota</taxon>
        <taxon>Metazoa</taxon>
        <taxon>Ecdysozoa</taxon>
        <taxon>Arthropoda</taxon>
        <taxon>Crustacea</taxon>
        <taxon>Branchiopoda</taxon>
        <taxon>Diplostraca</taxon>
        <taxon>Cladocera</taxon>
        <taxon>Anomopoda</taxon>
        <taxon>Daphniidae</taxon>
        <taxon>Daphnia</taxon>
    </lineage>
</organism>
<dbReference type="OrthoDB" id="6629909at2759"/>
<dbReference type="Proteomes" id="UP000000305">
    <property type="component" value="Unassembled WGS sequence"/>
</dbReference>
<evidence type="ECO:0000256" key="1">
    <source>
        <dbReference type="SAM" id="MobiDB-lite"/>
    </source>
</evidence>
<dbReference type="HOGENOM" id="CLU_2294473_0_0_1"/>
<dbReference type="EMBL" id="GL733303">
    <property type="protein sequence ID" value="EFX62913.1"/>
    <property type="molecule type" value="Genomic_DNA"/>
</dbReference>
<dbReference type="KEGG" id="dpx:DAPPUDRAFT_269424"/>
<feature type="region of interest" description="Disordered" evidence="1">
    <location>
        <begin position="57"/>
        <end position="89"/>
    </location>
</feature>